<dbReference type="InterPro" id="IPR015925">
    <property type="entry name" value="Ryanodine_IP3_receptor"/>
</dbReference>
<feature type="domain" description="MIR" evidence="9">
    <location>
        <begin position="285"/>
        <end position="341"/>
    </location>
</feature>
<evidence type="ECO:0000259" key="9">
    <source>
        <dbReference type="PROSITE" id="PS50919"/>
    </source>
</evidence>
<dbReference type="SMART" id="SM00472">
    <property type="entry name" value="MIR"/>
    <property type="match status" value="2"/>
</dbReference>
<evidence type="ECO:0000256" key="1">
    <source>
        <dbReference type="ARBA" id="ARBA00022737"/>
    </source>
</evidence>
<dbReference type="InterPro" id="IPR036300">
    <property type="entry name" value="MIR_dom_sf"/>
</dbReference>
<dbReference type="EMBL" id="VCAZ01000171">
    <property type="protein sequence ID" value="TTB85629.1"/>
    <property type="molecule type" value="Genomic_DNA"/>
</dbReference>
<dbReference type="OrthoDB" id="76898at2759"/>
<dbReference type="FunFam" id="1.25.10.30:FF:000001">
    <property type="entry name" value="Inositol 1,4,5-trisphosphate receptor, type 2"/>
    <property type="match status" value="1"/>
</dbReference>
<organism evidence="10 11">
    <name type="scientific">Bagarius yarrelli</name>
    <name type="common">Goonch</name>
    <name type="synonym">Bagrus yarrelli</name>
    <dbReference type="NCBI Taxonomy" id="175774"/>
    <lineage>
        <taxon>Eukaryota</taxon>
        <taxon>Metazoa</taxon>
        <taxon>Chordata</taxon>
        <taxon>Craniata</taxon>
        <taxon>Vertebrata</taxon>
        <taxon>Euteleostomi</taxon>
        <taxon>Actinopterygii</taxon>
        <taxon>Neopterygii</taxon>
        <taxon>Teleostei</taxon>
        <taxon>Ostariophysi</taxon>
        <taxon>Siluriformes</taxon>
        <taxon>Sisoridae</taxon>
        <taxon>Sisorinae</taxon>
        <taxon>Bagarius</taxon>
    </lineage>
</organism>
<dbReference type="SUPFAM" id="SSF82109">
    <property type="entry name" value="MIR domain"/>
    <property type="match status" value="1"/>
</dbReference>
<dbReference type="InterPro" id="IPR014821">
    <property type="entry name" value="Ins145_P3_rcpt"/>
</dbReference>
<dbReference type="InterPro" id="IPR000699">
    <property type="entry name" value="RIH_dom"/>
</dbReference>
<dbReference type="PANTHER" id="PTHR45816:SF2">
    <property type="entry name" value="INOSITOL 1,4,5-TRISPHOSPHATE RECEPTOR"/>
    <property type="match status" value="1"/>
</dbReference>
<protein>
    <recommendedName>
        <fullName evidence="4">Inositol 1,4,5-trisphosphate-gated calcium channel ITPR2</fullName>
    </recommendedName>
    <alternativeName>
        <fullName evidence="6">IP3 receptor isoform 2</fullName>
    </alternativeName>
    <alternativeName>
        <fullName evidence="5">Inositol 1,4,5-trisphosphate receptor type 2</fullName>
    </alternativeName>
    <alternativeName>
        <fullName evidence="7">Type 2 inositol 1,4,5-trisphosphate receptor</fullName>
    </alternativeName>
</protein>
<dbReference type="Gene3D" id="1.25.10.30">
    <property type="entry name" value="IP3 receptor type 1 binding core, RIH domain"/>
    <property type="match status" value="1"/>
</dbReference>
<evidence type="ECO:0000313" key="11">
    <source>
        <dbReference type="Proteomes" id="UP000319801"/>
    </source>
</evidence>
<evidence type="ECO:0000256" key="8">
    <source>
        <dbReference type="SAM" id="MobiDB-lite"/>
    </source>
</evidence>
<evidence type="ECO:0000256" key="7">
    <source>
        <dbReference type="ARBA" id="ARBA00080813"/>
    </source>
</evidence>
<evidence type="ECO:0000256" key="4">
    <source>
        <dbReference type="ARBA" id="ARBA00071246"/>
    </source>
</evidence>
<dbReference type="InterPro" id="IPR035910">
    <property type="entry name" value="RyR/IP3R_RIH_dom_sf"/>
</dbReference>
<feature type="region of interest" description="Disordered" evidence="8">
    <location>
        <begin position="1424"/>
        <end position="1443"/>
    </location>
</feature>
<reference evidence="10 11" key="1">
    <citation type="journal article" date="2019" name="Genome Biol. Evol.">
        <title>Whole-Genome Sequencing of the Giant Devil Catfish, Bagarius yarrelli.</title>
        <authorList>
            <person name="Jiang W."/>
            <person name="Lv Y."/>
            <person name="Cheng L."/>
            <person name="Yang K."/>
            <person name="Chao B."/>
            <person name="Wang X."/>
            <person name="Li Y."/>
            <person name="Pan X."/>
            <person name="You X."/>
            <person name="Zhang Y."/>
            <person name="Yang J."/>
            <person name="Li J."/>
            <person name="Zhang X."/>
            <person name="Liu S."/>
            <person name="Sun C."/>
            <person name="Yang J."/>
            <person name="Shi Q."/>
        </authorList>
    </citation>
    <scope>NUCLEOTIDE SEQUENCE [LARGE SCALE GENOMIC DNA]</scope>
    <source>
        <strain evidence="10">JWS20170419001</strain>
        <tissue evidence="10">Muscle</tissue>
    </source>
</reference>
<dbReference type="InterPro" id="IPR016093">
    <property type="entry name" value="MIR_motif"/>
</dbReference>
<name>A0A556V9T6_BAGYA</name>
<keyword evidence="11" id="KW-1185">Reference proteome</keyword>
<accession>A0A556V9T6</accession>
<evidence type="ECO:0000313" key="10">
    <source>
        <dbReference type="EMBL" id="TTB85629.1"/>
    </source>
</evidence>
<dbReference type="Pfam" id="PF02815">
    <property type="entry name" value="MIR"/>
    <property type="match status" value="2"/>
</dbReference>
<feature type="domain" description="MIR" evidence="9">
    <location>
        <begin position="184"/>
        <end position="240"/>
    </location>
</feature>
<dbReference type="Pfam" id="PF08709">
    <property type="entry name" value="Ins145_P3_rec"/>
    <property type="match status" value="1"/>
</dbReference>
<evidence type="ECO:0000256" key="6">
    <source>
        <dbReference type="ARBA" id="ARBA00077896"/>
    </source>
</evidence>
<proteinExistence type="predicted"/>
<comment type="subunit">
    <text evidence="3">Homotetramer. Interacts with CABP1. Interacts with BOK; regulates ITPR2 expression. Interacts with BCL2L10. Interacts with TRPC4. Interacts with CHGA and CHGB.</text>
</comment>
<comment type="caution">
    <text evidence="10">The sequence shown here is derived from an EMBL/GenBank/DDBJ whole genome shotgun (WGS) entry which is preliminary data.</text>
</comment>
<gene>
    <name evidence="10" type="ORF">Baya_14577</name>
</gene>
<dbReference type="GO" id="GO:0005262">
    <property type="term" value="F:calcium channel activity"/>
    <property type="evidence" value="ECO:0007669"/>
    <property type="project" value="InterPro"/>
</dbReference>
<dbReference type="SUPFAM" id="SSF100909">
    <property type="entry name" value="IP3 receptor type 1 binding core, domain 2"/>
    <property type="match status" value="2"/>
</dbReference>
<dbReference type="GO" id="GO:0016020">
    <property type="term" value="C:membrane"/>
    <property type="evidence" value="ECO:0007669"/>
    <property type="project" value="InterPro"/>
</dbReference>
<evidence type="ECO:0000256" key="2">
    <source>
        <dbReference type="ARBA" id="ARBA00059076"/>
    </source>
</evidence>
<evidence type="ECO:0000256" key="5">
    <source>
        <dbReference type="ARBA" id="ARBA00076931"/>
    </source>
</evidence>
<feature type="region of interest" description="Disordered" evidence="8">
    <location>
        <begin position="782"/>
        <end position="810"/>
    </location>
</feature>
<dbReference type="PROSITE" id="PS50919">
    <property type="entry name" value="MIR"/>
    <property type="match status" value="2"/>
</dbReference>
<evidence type="ECO:0000256" key="3">
    <source>
        <dbReference type="ARBA" id="ARBA00061937"/>
    </source>
</evidence>
<keyword evidence="10" id="KW-0675">Receptor</keyword>
<dbReference type="Proteomes" id="UP000319801">
    <property type="component" value="Unassembled WGS sequence"/>
</dbReference>
<comment type="function">
    <text evidence="2">Inositol 1,4,5-trisphosphate-gated calcium channel that upon inositol 1,4,5-trisphosphate binding transports calcium from the endoplasmic reticulum lumen to cytoplasm. Exists in two states; a long-lived closed state where the channel is essentially 'parked' with only very rare visits to an open state and that ligands facilitate the transition from the 'parked' state into a 'drive' mode represented by periods of bursting activity.</text>
</comment>
<dbReference type="PANTHER" id="PTHR45816">
    <property type="entry name" value="MIR DOMAIN-CONTAINING PROTEIN"/>
    <property type="match status" value="1"/>
</dbReference>
<dbReference type="FunFam" id="2.80.10.50:FF:000005">
    <property type="entry name" value="Inositol 1,4,5-trisphosphate receptor type 2"/>
    <property type="match status" value="1"/>
</dbReference>
<dbReference type="Gene3D" id="2.80.10.50">
    <property type="match status" value="3"/>
</dbReference>
<dbReference type="Pfam" id="PF01365">
    <property type="entry name" value="RYDR_ITPR"/>
    <property type="match status" value="2"/>
</dbReference>
<feature type="region of interest" description="Disordered" evidence="8">
    <location>
        <begin position="1462"/>
        <end position="1495"/>
    </location>
</feature>
<keyword evidence="1" id="KW-0677">Repeat</keyword>
<sequence>MSDKMSSFLHIGDICSLYAEGSTSGFISTLGLVDDRCVVQPESGDLNSPPKKFRDCLFKLCPMNRYSAQKQFWKAAKPGGNSTTDTVLLNKLHLVGGSQHAADLEKKQNESENRKLLGTVIQYGNVIQVVIGDKVVLNPVNAGQPLHASSHQLVDNPGCNEVNSVNCNTSWKIVLFMKWSDNKEVILKGGDVVRLFHAEQEKFLTCDDYKKKHYVFLRTTGRQSATSATSSKALWEVELDLEHEALRARLRTPNDKVTYTLISVPDGNDISSIFELDPTTLRGGDSLVPRNSYVRLRHLCTNTWVHSTNNPIDKEEEKPVMLRIGTSAIKEDKEAFAIVPVPPAEVRDLDFANDASKVLASIAGKLEKGTITQNERRFVTKLLEDLVFFVVDIPNSGQDVLEIMVNKPNRERQKLMREQNILKQIFKLLQAPFTDSGDGPMLRLEELGDQRHAPFRHICRLCYRVLRHSQQDYRKNQEYIAKQFRFMQKQIGYDVLAEDTITALLHNNRKLLEKHITAAEIDTFVSLVRKNREPRLVLSRFEIDSLTAGEPPLETEEDVEEVWLFWKDSGKEIRSKSIRELAQDAKEGQKEDQEVVGYYRYQLNLFARMCLDRQYLAINKISGQLDVDLILRSMSDEDLPYDLRASFCRLMLHMHVDRDPQEPVTPVKYARLWSEIPAKIAIDDYDNDGTTRDEIKERFALTMEFVENYLRVVVCQNVPFSDKEKNKLTFEASVVNLARNLIYFGFYSFSDLLRLTKILLAILDCVHVSSMYPINKMEKGDENKEAAVLPSTPTAPPDGEVGKTQTEPEKEDILVMDTKLKIIEILQFILNVRLDYRISCLLCIFKKEFDGSNTQTENLPNPNANGNASASANATTTTATANGDGLNNIPALDFEKIEEQAEGIFGASEENTPLDLDDHGGRTFLRVLLHLTMHDYPPLLLVTSQDVDNYKQIKSDLDQLRSIVEKSELWVYKRQGDDALDGGDGPAESDHKKKILLRLSKLCVQEGASGKKSKKQQQRLLRNMGAHAVVLELLQIPYEKGEDVRMQEIMKLAHEFLQNFCTGNQQNQALLHKHINLFLNPGILEAVTMQHIFMNNFQLCSEINERVVQHFVHCIETHGRHVQYLKFLQTIVKAENKFIKKCQDIVMAELVNAGEDVLVFYNDRASFQTLVQMMRSERDRLDENSQLMYHIHLVELLAVCTEGKNVYTEIKCNSLLPLDDIVRVVTHEDCIPEVKIAYIDFLNHCYVDTEVEMKEIYTSNHMWKLFENFLVDICRVCNNTSDRKHADSTLERYVTETVMSIVTTFFSSPFSDQSTSLQKTILNWRMSARNASRRDSAVGASKDYRNIIERLQDIVSALEDRLRPLVQAELSVLVDVLHRPELLFPENTEARKKYMRRSRPELRISLTDHQHLEKSELVPPPELENLAEDLDPNQPQKQLEDQKRGEALRQILVNRYYGNFKPGGRRDSLTTFSNGPLTPGAPSKPPTASAGCSSGARGELSLAEVQCHLDREGASDLVIDLIMNATSDRIFQESILLAIALLEGGNPIIQVPLPPLPPLSSRDFK</sequence>